<name>A0A9X2MRQ5_9BACL</name>
<dbReference type="Proteomes" id="UP001141950">
    <property type="component" value="Unassembled WGS sequence"/>
</dbReference>
<keyword evidence="4" id="KW-0677">Repeat</keyword>
<dbReference type="Pfam" id="PF00005">
    <property type="entry name" value="ABC_tran"/>
    <property type="match status" value="1"/>
</dbReference>
<evidence type="ECO:0000256" key="13">
    <source>
        <dbReference type="ARBA" id="ARBA00023204"/>
    </source>
</evidence>
<reference evidence="18" key="1">
    <citation type="submission" date="2022-08" db="EMBL/GenBank/DDBJ databases">
        <title>The genomic sequence of strain Paenibacillus sp. SCIV0701.</title>
        <authorList>
            <person name="Zhao H."/>
        </authorList>
    </citation>
    <scope>NUCLEOTIDE SEQUENCE</scope>
    <source>
        <strain evidence="18">SCIV0701</strain>
    </source>
</reference>
<keyword evidence="12" id="KW-0238">DNA-binding</keyword>
<evidence type="ECO:0000256" key="10">
    <source>
        <dbReference type="ARBA" id="ARBA00022840"/>
    </source>
</evidence>
<dbReference type="InterPro" id="IPR041552">
    <property type="entry name" value="UvrA_DNA-bd"/>
</dbReference>
<dbReference type="AlphaFoldDB" id="A0A9X2MRQ5"/>
<evidence type="ECO:0000256" key="4">
    <source>
        <dbReference type="ARBA" id="ARBA00022737"/>
    </source>
</evidence>
<dbReference type="GO" id="GO:0003677">
    <property type="term" value="F:DNA binding"/>
    <property type="evidence" value="ECO:0007669"/>
    <property type="project" value="UniProtKB-KW"/>
</dbReference>
<keyword evidence="19" id="KW-1185">Reference proteome</keyword>
<dbReference type="InterPro" id="IPR017871">
    <property type="entry name" value="ABC_transporter-like_CS"/>
</dbReference>
<dbReference type="GO" id="GO:0005524">
    <property type="term" value="F:ATP binding"/>
    <property type="evidence" value="ECO:0007669"/>
    <property type="project" value="UniProtKB-KW"/>
</dbReference>
<evidence type="ECO:0000256" key="9">
    <source>
        <dbReference type="ARBA" id="ARBA00022833"/>
    </source>
</evidence>
<dbReference type="InterPro" id="IPR003439">
    <property type="entry name" value="ABC_transporter-like_ATP-bd"/>
</dbReference>
<keyword evidence="11" id="KW-0267">Excision nuclease</keyword>
<dbReference type="GO" id="GO:0004518">
    <property type="term" value="F:nuclease activity"/>
    <property type="evidence" value="ECO:0007669"/>
    <property type="project" value="UniProtKB-KW"/>
</dbReference>
<evidence type="ECO:0000256" key="14">
    <source>
        <dbReference type="ARBA" id="ARBA00038000"/>
    </source>
</evidence>
<evidence type="ECO:0000256" key="3">
    <source>
        <dbReference type="ARBA" id="ARBA00022723"/>
    </source>
</evidence>
<evidence type="ECO:0000256" key="11">
    <source>
        <dbReference type="ARBA" id="ARBA00022881"/>
    </source>
</evidence>
<evidence type="ECO:0000256" key="15">
    <source>
        <dbReference type="ARBA" id="ARBA00039316"/>
    </source>
</evidence>
<keyword evidence="8" id="KW-0863">Zinc-finger</keyword>
<dbReference type="EMBL" id="JANIPJ010000012">
    <property type="protein sequence ID" value="MCR2805629.1"/>
    <property type="molecule type" value="Genomic_DNA"/>
</dbReference>
<organism evidence="18 19">
    <name type="scientific">Paenibacillus soyae</name>
    <dbReference type="NCBI Taxonomy" id="2969249"/>
    <lineage>
        <taxon>Bacteria</taxon>
        <taxon>Bacillati</taxon>
        <taxon>Bacillota</taxon>
        <taxon>Bacilli</taxon>
        <taxon>Bacillales</taxon>
        <taxon>Paenibacillaceae</taxon>
        <taxon>Paenibacillus</taxon>
    </lineage>
</organism>
<gene>
    <name evidence="18" type="ORF">NQZ67_17230</name>
</gene>
<keyword evidence="9" id="KW-0862">Zinc</keyword>
<dbReference type="PANTHER" id="PTHR43152:SF2">
    <property type="entry name" value="DRUG RESISTANCE ABC TRANSPORTER"/>
    <property type="match status" value="1"/>
</dbReference>
<dbReference type="GO" id="GO:0008270">
    <property type="term" value="F:zinc ion binding"/>
    <property type="evidence" value="ECO:0007669"/>
    <property type="project" value="UniProtKB-KW"/>
</dbReference>
<dbReference type="GO" id="GO:0006281">
    <property type="term" value="P:DNA repair"/>
    <property type="evidence" value="ECO:0007669"/>
    <property type="project" value="UniProtKB-KW"/>
</dbReference>
<dbReference type="GO" id="GO:0016887">
    <property type="term" value="F:ATP hydrolysis activity"/>
    <property type="evidence" value="ECO:0007669"/>
    <property type="project" value="InterPro"/>
</dbReference>
<evidence type="ECO:0000259" key="17">
    <source>
        <dbReference type="PROSITE" id="PS50893"/>
    </source>
</evidence>
<keyword evidence="10" id="KW-0067">ATP-binding</keyword>
<keyword evidence="3" id="KW-0479">Metal-binding</keyword>
<dbReference type="Pfam" id="PF17755">
    <property type="entry name" value="UvrA_DNA-bind"/>
    <property type="match status" value="1"/>
</dbReference>
<dbReference type="SMART" id="SM00382">
    <property type="entry name" value="AAA"/>
    <property type="match status" value="2"/>
</dbReference>
<evidence type="ECO:0000313" key="19">
    <source>
        <dbReference type="Proteomes" id="UP001141950"/>
    </source>
</evidence>
<comment type="caution">
    <text evidence="18">The sequence shown here is derived from an EMBL/GenBank/DDBJ whole genome shotgun (WGS) entry which is preliminary data.</text>
</comment>
<dbReference type="PROSITE" id="PS00211">
    <property type="entry name" value="ABC_TRANSPORTER_1"/>
    <property type="match status" value="1"/>
</dbReference>
<evidence type="ECO:0000313" key="18">
    <source>
        <dbReference type="EMBL" id="MCR2805629.1"/>
    </source>
</evidence>
<evidence type="ECO:0000256" key="12">
    <source>
        <dbReference type="ARBA" id="ARBA00023125"/>
    </source>
</evidence>
<dbReference type="SUPFAM" id="SSF52540">
    <property type="entry name" value="P-loop containing nucleoside triphosphate hydrolases"/>
    <property type="match status" value="2"/>
</dbReference>
<keyword evidence="6" id="KW-0227">DNA damage</keyword>
<dbReference type="Gene3D" id="1.10.8.280">
    <property type="entry name" value="ABC transporter ATPase domain-like"/>
    <property type="match status" value="1"/>
</dbReference>
<keyword evidence="13" id="KW-0234">DNA repair</keyword>
<evidence type="ECO:0000256" key="5">
    <source>
        <dbReference type="ARBA" id="ARBA00022741"/>
    </source>
</evidence>
<keyword evidence="5" id="KW-0547">Nucleotide-binding</keyword>
<dbReference type="InterPro" id="IPR027417">
    <property type="entry name" value="P-loop_NTPase"/>
</dbReference>
<dbReference type="PROSITE" id="PS50893">
    <property type="entry name" value="ABC_TRANSPORTER_2"/>
    <property type="match status" value="1"/>
</dbReference>
<proteinExistence type="inferred from homology"/>
<dbReference type="InterPro" id="IPR003593">
    <property type="entry name" value="AAA+_ATPase"/>
</dbReference>
<dbReference type="CDD" id="cd03270">
    <property type="entry name" value="ABC_UvrA_I"/>
    <property type="match status" value="1"/>
</dbReference>
<feature type="domain" description="ABC transporter" evidence="17">
    <location>
        <begin position="448"/>
        <end position="751"/>
    </location>
</feature>
<dbReference type="Gene3D" id="3.40.50.300">
    <property type="entry name" value="P-loop containing nucleotide triphosphate hydrolases"/>
    <property type="match status" value="3"/>
</dbReference>
<keyword evidence="7" id="KW-0228">DNA excision</keyword>
<evidence type="ECO:0000256" key="8">
    <source>
        <dbReference type="ARBA" id="ARBA00022771"/>
    </source>
</evidence>
<evidence type="ECO:0000256" key="7">
    <source>
        <dbReference type="ARBA" id="ARBA00022769"/>
    </source>
</evidence>
<comment type="subcellular location">
    <subcellularLocation>
        <location evidence="1">Cytoplasm</location>
    </subcellularLocation>
</comment>
<evidence type="ECO:0000256" key="1">
    <source>
        <dbReference type="ARBA" id="ARBA00004496"/>
    </source>
</evidence>
<keyword evidence="2" id="KW-0963">Cytoplasm</keyword>
<comment type="similarity">
    <text evidence="14">Belongs to the ABC transporter superfamily. UvrA family.</text>
</comment>
<protein>
    <recommendedName>
        <fullName evidence="15">UvrABC system protein A</fullName>
    </recommendedName>
    <alternativeName>
        <fullName evidence="16">Excinuclease ABC subunit A</fullName>
    </alternativeName>
</protein>
<sequence length="751" mass="81903">MNESNQEYIVLSGARENNLKNVSLRIPKRKITIFTGVSGSGKSSIVFDTIAAESTRLLNENFSMFVRNFLPKVPQPDTDAIENLSMAVIVDQKRLGGGSHSTMGTITDIAPILRLLFSRVGKPHVGPVNMFSFNDPQGMCPECSGIGRKLGVDMAKAVDMSKSLNEGALMLPGYGVNDWEWNMVMQSGDFDPDKKLSDYSEEELNALLYGKAKKVQVDFGGKAMNITVEGVIEKFTNKYIKQDVKAKSERTQKAVMPFITEGPCPACRGARLSQAALSCKINGHNIAELSTMEVGQLIRVVREIDDPAAAPVVKSLAERLQHLVDIGLDYLTLNRETDTLSGGESQRVKMVKHLSGSLVDVTYIFDEPSVGLHPRDVHRLNELLQKLRDKGNTVIVVEHDPDVIKVADHIVDVGPHAGSRGGNIVYEGSYSGLLESNTLTGTHMKRPLQLKSECRQPSGKLPIRNATLNNLKDVNVDIPTGVMTVVTGVAGSGKSTLINDIFLSQHPDAIVIDQSAVGVSTRSNPATYTGIMDDVRKAFATANKVNQGLFSFNSKGACENCQGLGVIYMDLSFLDSVKLPCEVCGGRRFKEEVLEYKLNGKNIAEVLEMTVEQALEFFELKEVVRKLQAMSDVGLNYITLGQPLSTLSGGECQRIKLASELHKKGSVYVMDEPTTGLHMSDIGHLLEIMNRLVDAGNTVIVIEHNLEVISQADWIIDMGPDGGSKGGQVVFEGLPTDIIHAEQSITGRYLT</sequence>
<dbReference type="GO" id="GO:0005737">
    <property type="term" value="C:cytoplasm"/>
    <property type="evidence" value="ECO:0007669"/>
    <property type="project" value="UniProtKB-SubCell"/>
</dbReference>
<evidence type="ECO:0000256" key="16">
    <source>
        <dbReference type="ARBA" id="ARBA00042156"/>
    </source>
</evidence>
<evidence type="ECO:0000256" key="6">
    <source>
        <dbReference type="ARBA" id="ARBA00022763"/>
    </source>
</evidence>
<dbReference type="RefSeq" id="WP_257448306.1">
    <property type="nucleotide sequence ID" value="NZ_JANIPJ010000012.1"/>
</dbReference>
<dbReference type="PANTHER" id="PTHR43152">
    <property type="entry name" value="UVRABC SYSTEM PROTEIN A"/>
    <property type="match status" value="1"/>
</dbReference>
<accession>A0A9X2MRQ5</accession>
<evidence type="ECO:0000256" key="2">
    <source>
        <dbReference type="ARBA" id="ARBA00022490"/>
    </source>
</evidence>
<dbReference type="Gene3D" id="1.20.1580.10">
    <property type="entry name" value="ABC transporter ATPase like domain"/>
    <property type="match status" value="2"/>
</dbReference>